<gene>
    <name evidence="3" type="ORF">OG563_37725</name>
</gene>
<name>A0ABZ1YRG8_9NOCA</name>
<evidence type="ECO:0000256" key="1">
    <source>
        <dbReference type="ARBA" id="ARBA00006484"/>
    </source>
</evidence>
<dbReference type="Gene3D" id="3.40.50.720">
    <property type="entry name" value="NAD(P)-binding Rossmann-like Domain"/>
    <property type="match status" value="1"/>
</dbReference>
<keyword evidence="2" id="KW-0560">Oxidoreductase</keyword>
<reference evidence="3" key="1">
    <citation type="submission" date="2022-10" db="EMBL/GenBank/DDBJ databases">
        <title>The complete genomes of actinobacterial strains from the NBC collection.</title>
        <authorList>
            <person name="Joergensen T.S."/>
            <person name="Alvarez Arevalo M."/>
            <person name="Sterndorff E.B."/>
            <person name="Faurdal D."/>
            <person name="Vuksanovic O."/>
            <person name="Mourched A.-S."/>
            <person name="Charusanti P."/>
            <person name="Shaw S."/>
            <person name="Blin K."/>
            <person name="Weber T."/>
        </authorList>
    </citation>
    <scope>NUCLEOTIDE SEQUENCE</scope>
    <source>
        <strain evidence="3">NBC_01482</strain>
    </source>
</reference>
<comment type="similarity">
    <text evidence="1">Belongs to the short-chain dehydrogenases/reductases (SDR) family.</text>
</comment>
<dbReference type="PANTHER" id="PTHR43008:SF4">
    <property type="entry name" value="CHAIN DEHYDROGENASE, PUTATIVE (AFU_ORTHOLOGUE AFUA_4G08710)-RELATED"/>
    <property type="match status" value="1"/>
</dbReference>
<organism evidence="3 4">
    <name type="scientific">Nocardia vinacea</name>
    <dbReference type="NCBI Taxonomy" id="96468"/>
    <lineage>
        <taxon>Bacteria</taxon>
        <taxon>Bacillati</taxon>
        <taxon>Actinomycetota</taxon>
        <taxon>Actinomycetes</taxon>
        <taxon>Mycobacteriales</taxon>
        <taxon>Nocardiaceae</taxon>
        <taxon>Nocardia</taxon>
    </lineage>
</organism>
<evidence type="ECO:0000256" key="2">
    <source>
        <dbReference type="ARBA" id="ARBA00023002"/>
    </source>
</evidence>
<dbReference type="EMBL" id="CP109441">
    <property type="protein sequence ID" value="WUV44831.1"/>
    <property type="molecule type" value="Genomic_DNA"/>
</dbReference>
<protein>
    <submittedName>
        <fullName evidence="3">SDR family oxidoreductase</fullName>
    </submittedName>
</protein>
<dbReference type="RefSeq" id="WP_329407968.1">
    <property type="nucleotide sequence ID" value="NZ_CP109441.1"/>
</dbReference>
<dbReference type="InterPro" id="IPR002347">
    <property type="entry name" value="SDR_fam"/>
</dbReference>
<dbReference type="Pfam" id="PF13561">
    <property type="entry name" value="adh_short_C2"/>
    <property type="match status" value="1"/>
</dbReference>
<sequence length="277" mass="29618">MQLLNDHVVLITGSGSGLGLGIARYFRDEGATLALFEYDESKVSKLQDEFGDDVLVVHGDVRSIADLTRCRDEVVGRFGRLTAIVGAQGIYDGNVRLADIPVERLDTLLDEIFAVNVKGYALTARIFFDLLDAEEGAVVLTCSQAAFAADGGGVAYTASKGAIRALINQLSFEFAPRVRVNAVAPSGIANSQLRGPAALGLQDSLQSDIPADAFRQQFEWLAPLQHMPSPEEYGPLYAFLASRHNRVMTGQTVLADSGALNRALISTGELMATMPGA</sequence>
<dbReference type="Proteomes" id="UP001432062">
    <property type="component" value="Chromosome"/>
</dbReference>
<dbReference type="PANTHER" id="PTHR43008">
    <property type="entry name" value="BENZIL REDUCTASE"/>
    <property type="match status" value="1"/>
</dbReference>
<dbReference type="PROSITE" id="PS00061">
    <property type="entry name" value="ADH_SHORT"/>
    <property type="match status" value="1"/>
</dbReference>
<keyword evidence="4" id="KW-1185">Reference proteome</keyword>
<evidence type="ECO:0000313" key="3">
    <source>
        <dbReference type="EMBL" id="WUV44831.1"/>
    </source>
</evidence>
<evidence type="ECO:0000313" key="4">
    <source>
        <dbReference type="Proteomes" id="UP001432062"/>
    </source>
</evidence>
<dbReference type="SUPFAM" id="SSF51735">
    <property type="entry name" value="NAD(P)-binding Rossmann-fold domains"/>
    <property type="match status" value="1"/>
</dbReference>
<proteinExistence type="inferred from homology"/>
<accession>A0ABZ1YRG8</accession>
<dbReference type="InterPro" id="IPR036291">
    <property type="entry name" value="NAD(P)-bd_dom_sf"/>
</dbReference>
<dbReference type="InterPro" id="IPR020904">
    <property type="entry name" value="Sc_DH/Rdtase_CS"/>
</dbReference>
<dbReference type="PRINTS" id="PR00081">
    <property type="entry name" value="GDHRDH"/>
</dbReference>